<dbReference type="InterPro" id="IPR011008">
    <property type="entry name" value="Dimeric_a/b-barrel"/>
</dbReference>
<reference evidence="2" key="1">
    <citation type="submission" date="2016-10" db="EMBL/GenBank/DDBJ databases">
        <authorList>
            <person name="Varghese N."/>
            <person name="Submissions S."/>
        </authorList>
    </citation>
    <scope>NUCLEOTIDE SEQUENCE [LARGE SCALE GENOMIC DNA]</scope>
    <source>
        <strain evidence="2">ES.061</strain>
    </source>
</reference>
<dbReference type="PANTHER" id="PTHR37828:SF1">
    <property type="entry name" value="YCII-RELATED DOMAIN-CONTAINING PROTEIN"/>
    <property type="match status" value="1"/>
</dbReference>
<name>A0A1H4IXZ0_9HYPH</name>
<dbReference type="Gene3D" id="3.30.70.1060">
    <property type="entry name" value="Dimeric alpha+beta barrel"/>
    <property type="match status" value="1"/>
</dbReference>
<dbReference type="Proteomes" id="UP000199064">
    <property type="component" value="Unassembled WGS sequence"/>
</dbReference>
<evidence type="ECO:0000313" key="1">
    <source>
        <dbReference type="EMBL" id="SEB38970.1"/>
    </source>
</evidence>
<dbReference type="SUPFAM" id="SSF54909">
    <property type="entry name" value="Dimeric alpha+beta barrel"/>
    <property type="match status" value="1"/>
</dbReference>
<protein>
    <submittedName>
        <fullName evidence="1">Uncharacterized conserved protein YciI, contains a putative active-site phosphohistidine</fullName>
    </submittedName>
</protein>
<dbReference type="PANTHER" id="PTHR37828">
    <property type="entry name" value="GSR2449 PROTEIN"/>
    <property type="match status" value="1"/>
</dbReference>
<keyword evidence="2" id="KW-1185">Reference proteome</keyword>
<organism evidence="1 2">
    <name type="scientific">Nitratireductor aquibiodomus</name>
    <dbReference type="NCBI Taxonomy" id="204799"/>
    <lineage>
        <taxon>Bacteria</taxon>
        <taxon>Pseudomonadati</taxon>
        <taxon>Pseudomonadota</taxon>
        <taxon>Alphaproteobacteria</taxon>
        <taxon>Hyphomicrobiales</taxon>
        <taxon>Phyllobacteriaceae</taxon>
        <taxon>Nitratireductor</taxon>
    </lineage>
</organism>
<sequence length="95" mass="10173">MFVTLLKFAENRSAAGEFMAGHNEWIAKGFADGVFLSVGSLQEGGGAVIAHGESREAHDARIAADPFVEHGVVRAETYEIDPKRTVPALEFTKAA</sequence>
<gene>
    <name evidence="1" type="ORF">SAMN05216452_0760</name>
</gene>
<proteinExistence type="predicted"/>
<dbReference type="EMBL" id="FNSL01000001">
    <property type="protein sequence ID" value="SEB38970.1"/>
    <property type="molecule type" value="Genomic_DNA"/>
</dbReference>
<dbReference type="RefSeq" id="WP_090326793.1">
    <property type="nucleotide sequence ID" value="NZ_FNSL01000001.1"/>
</dbReference>
<dbReference type="AlphaFoldDB" id="A0A1H4IXZ0"/>
<accession>A0A1H4IXZ0</accession>
<evidence type="ECO:0000313" key="2">
    <source>
        <dbReference type="Proteomes" id="UP000199064"/>
    </source>
</evidence>